<sequence length="460" mass="51105">MVSCSGIAGKVVIILQLMVMTSADYKTGKFAMPSSPLPIHAHCDLVRLPRGVGDLSMRLRGGKDPEPVGDMLNSISQNMQKWQQDSMKFVERIEVPRMGKEAQQVLSDASRACSNALDAVPGGKAAKNFFLVPWLNFRQNDPILSERVACSVAAVVSYVCVLQLGQGISLAAKISHYTSKGLPASVIGFNSVAVAGLVAGEASHNMYQTLRSNAPRLYGRRPAPSRERSNIDRLQDLFFSLIFYKLILRGAFRTIAPTDLTKPGVFAREWVETRGENYATYGQRVRVGQVGWKRGCHHCGSRFPGGVLGLTKKWICDHQPPNKIVSLGESQRFYPHCRGCSQAQSLTLRGLRSPFRLHWPSGPSIFGASFLSIHPLIDWASDVFTGKKQPEPRGRVGYKRPKESVFDDSPSSFGGLSKEDSTSSYVTKLPKAMNFQRKKRQSEDFDWNTVDHIEKDEVWR</sequence>
<dbReference type="PANTHER" id="PTHR38585:SF1">
    <property type="entry name" value="TRANSMEMBRANE PROTEIN"/>
    <property type="match status" value="1"/>
</dbReference>
<feature type="chain" id="PRO_5030878852" evidence="2">
    <location>
        <begin position="24"/>
        <end position="460"/>
    </location>
</feature>
<keyword evidence="2" id="KW-0732">Signal</keyword>
<dbReference type="AlphaFoldDB" id="A0A7S4UBZ5"/>
<feature type="compositionally biased region" description="Basic and acidic residues" evidence="1">
    <location>
        <begin position="388"/>
        <end position="405"/>
    </location>
</feature>
<evidence type="ECO:0000313" key="3">
    <source>
        <dbReference type="EMBL" id="CAE2335082.1"/>
    </source>
</evidence>
<feature type="signal peptide" evidence="2">
    <location>
        <begin position="1"/>
        <end position="23"/>
    </location>
</feature>
<name>A0A7S4UBZ5_GUITH</name>
<evidence type="ECO:0000256" key="2">
    <source>
        <dbReference type="SAM" id="SignalP"/>
    </source>
</evidence>
<dbReference type="EMBL" id="HBKN01045535">
    <property type="protein sequence ID" value="CAE2335082.1"/>
    <property type="molecule type" value="Transcribed_RNA"/>
</dbReference>
<dbReference type="PANTHER" id="PTHR38585">
    <property type="entry name" value="TRANSMEMBRANE PROTEIN"/>
    <property type="match status" value="1"/>
</dbReference>
<protein>
    <submittedName>
        <fullName evidence="3">Uncharacterized protein</fullName>
    </submittedName>
</protein>
<proteinExistence type="predicted"/>
<gene>
    <name evidence="3" type="ORF">GTHE00462_LOCUS35628</name>
</gene>
<feature type="region of interest" description="Disordered" evidence="1">
    <location>
        <begin position="388"/>
        <end position="423"/>
    </location>
</feature>
<reference evidence="3" key="1">
    <citation type="submission" date="2021-01" db="EMBL/GenBank/DDBJ databases">
        <authorList>
            <person name="Corre E."/>
            <person name="Pelletier E."/>
            <person name="Niang G."/>
            <person name="Scheremetjew M."/>
            <person name="Finn R."/>
            <person name="Kale V."/>
            <person name="Holt S."/>
            <person name="Cochrane G."/>
            <person name="Meng A."/>
            <person name="Brown T."/>
            <person name="Cohen L."/>
        </authorList>
    </citation>
    <scope>NUCLEOTIDE SEQUENCE</scope>
    <source>
        <strain evidence="3">CCMP 2712</strain>
    </source>
</reference>
<accession>A0A7S4UBZ5</accession>
<evidence type="ECO:0000256" key="1">
    <source>
        <dbReference type="SAM" id="MobiDB-lite"/>
    </source>
</evidence>
<organism evidence="3">
    <name type="scientific">Guillardia theta</name>
    <name type="common">Cryptophyte</name>
    <name type="synonym">Cryptomonas phi</name>
    <dbReference type="NCBI Taxonomy" id="55529"/>
    <lineage>
        <taxon>Eukaryota</taxon>
        <taxon>Cryptophyceae</taxon>
        <taxon>Pyrenomonadales</taxon>
        <taxon>Geminigeraceae</taxon>
        <taxon>Guillardia</taxon>
    </lineage>
</organism>